<sequence length="180" mass="19735">MKGRSREAIKRFKALKKISVVVLSSAAVFSITLPTQAVESIAPRYIAFDGKQYEYYSKTISKQPTWQHTAYNKGSSTTQKVTYKVSREKYVKGSVSTAAEFGLMKTAVKVSAEVGIGKTVTESTTVSFAIPPKKNANLAYGSQKVTTSGYIVTYSRGNVQSKKAINGNWTYSAYSSMSEF</sequence>
<feature type="signal peptide" evidence="1">
    <location>
        <begin position="1"/>
        <end position="37"/>
    </location>
</feature>
<comment type="caution">
    <text evidence="2">The sequence shown here is derived from an EMBL/GenBank/DDBJ whole genome shotgun (WGS) entry which is preliminary data.</text>
</comment>
<evidence type="ECO:0000313" key="3">
    <source>
        <dbReference type="Proteomes" id="UP000539064"/>
    </source>
</evidence>
<proteinExistence type="predicted"/>
<evidence type="ECO:0000313" key="2">
    <source>
        <dbReference type="EMBL" id="MBC1793502.1"/>
    </source>
</evidence>
<feature type="chain" id="PRO_5031278934" evidence="1">
    <location>
        <begin position="38"/>
        <end position="180"/>
    </location>
</feature>
<gene>
    <name evidence="2" type="ORF">HCA52_08755</name>
</gene>
<protein>
    <submittedName>
        <fullName evidence="2">Uncharacterized protein</fullName>
    </submittedName>
</protein>
<dbReference type="AlphaFoldDB" id="A0A7X0XXN9"/>
<dbReference type="RefSeq" id="WP_185524105.1">
    <property type="nucleotide sequence ID" value="NZ_JAARVG010000007.1"/>
</dbReference>
<dbReference type="Proteomes" id="UP000539064">
    <property type="component" value="Unassembled WGS sequence"/>
</dbReference>
<evidence type="ECO:0000256" key="1">
    <source>
        <dbReference type="SAM" id="SignalP"/>
    </source>
</evidence>
<reference evidence="2 3" key="1">
    <citation type="submission" date="2020-03" db="EMBL/GenBank/DDBJ databases">
        <title>Soil Listeria distribution.</title>
        <authorList>
            <person name="Liao J."/>
            <person name="Wiedmann M."/>
        </authorList>
    </citation>
    <scope>NUCLEOTIDE SEQUENCE [LARGE SCALE GENOMIC DNA]</scope>
    <source>
        <strain evidence="2 3">FSL L7-0978</strain>
    </source>
</reference>
<name>A0A7X0XXN9_9LIST</name>
<keyword evidence="1" id="KW-0732">Signal</keyword>
<organism evidence="2 3">
    <name type="scientific">Listeria booriae</name>
    <dbReference type="NCBI Taxonomy" id="1552123"/>
    <lineage>
        <taxon>Bacteria</taxon>
        <taxon>Bacillati</taxon>
        <taxon>Bacillota</taxon>
        <taxon>Bacilli</taxon>
        <taxon>Bacillales</taxon>
        <taxon>Listeriaceae</taxon>
        <taxon>Listeria</taxon>
    </lineage>
</organism>
<dbReference type="EMBL" id="JAARVG010000007">
    <property type="protein sequence ID" value="MBC1793502.1"/>
    <property type="molecule type" value="Genomic_DNA"/>
</dbReference>
<accession>A0A7X0XXN9</accession>